<gene>
    <name evidence="1" type="ORF">LHA26_09855</name>
</gene>
<dbReference type="Proteomes" id="UP001056937">
    <property type="component" value="Chromosome 1"/>
</dbReference>
<evidence type="ECO:0000313" key="2">
    <source>
        <dbReference type="Proteomes" id="UP001056937"/>
    </source>
</evidence>
<sequence length="165" mass="18592">MIHQKIEPPFDERDPDTAQVLDQALPMVKALAGLRGQKAPPKPRDAEGLAVEIRKVEELLALKADRIGCSVEELEARGRELIEARTKRKLPPVRFQVAEPARQPSEVERKADLEIGCIEDEIREQEARRVEEEVKLERRRGRIAQLRTRLAQLKLERAGLAGGAA</sequence>
<accession>A0ABY4X429</accession>
<proteinExistence type="predicted"/>
<organism evidence="1 2">
    <name type="scientific">Sphingomonas morindae</name>
    <dbReference type="NCBI Taxonomy" id="1541170"/>
    <lineage>
        <taxon>Bacteria</taxon>
        <taxon>Pseudomonadati</taxon>
        <taxon>Pseudomonadota</taxon>
        <taxon>Alphaproteobacteria</taxon>
        <taxon>Sphingomonadales</taxon>
        <taxon>Sphingomonadaceae</taxon>
        <taxon>Sphingomonas</taxon>
    </lineage>
</organism>
<evidence type="ECO:0000313" key="1">
    <source>
        <dbReference type="EMBL" id="USI71639.1"/>
    </source>
</evidence>
<name>A0ABY4X429_9SPHN</name>
<reference evidence="1" key="1">
    <citation type="journal article" date="2022" name="Toxins">
        <title>Genomic Analysis of Sphingopyxis sp. USTB-05 for Biodegrading Cyanobacterial Hepatotoxins.</title>
        <authorList>
            <person name="Liu C."/>
            <person name="Xu Q."/>
            <person name="Zhao Z."/>
            <person name="Zhang H."/>
            <person name="Liu X."/>
            <person name="Yin C."/>
            <person name="Liu Y."/>
            <person name="Yan H."/>
        </authorList>
    </citation>
    <scope>NUCLEOTIDE SEQUENCE</scope>
    <source>
        <strain evidence="1">NBD5</strain>
    </source>
</reference>
<keyword evidence="2" id="KW-1185">Reference proteome</keyword>
<dbReference type="EMBL" id="CP084930">
    <property type="protein sequence ID" value="USI71639.1"/>
    <property type="molecule type" value="Genomic_DNA"/>
</dbReference>
<protein>
    <submittedName>
        <fullName evidence="1">Uncharacterized protein</fullName>
    </submittedName>
</protein>
<dbReference type="RefSeq" id="WP_252165452.1">
    <property type="nucleotide sequence ID" value="NZ_CP084930.1"/>
</dbReference>